<dbReference type="PANTHER" id="PTHR21192">
    <property type="entry name" value="NUCLEAR PROTEIN E3-3"/>
    <property type="match status" value="1"/>
</dbReference>
<accession>A0A5J5ERZ4</accession>
<dbReference type="Proteomes" id="UP000326924">
    <property type="component" value="Unassembled WGS sequence"/>
</dbReference>
<dbReference type="OrthoDB" id="20681at2759"/>
<dbReference type="AlphaFoldDB" id="A0A5J5ERZ4"/>
<feature type="non-terminal residue" evidence="1">
    <location>
        <position position="1"/>
    </location>
</feature>
<sequence length="64" mass="6943">LIVGTGRKKLLLSKQDRNRLTELGVRMDVMDTTHTAARYNLLATERSPNEVAAALLVDGFGSTG</sequence>
<comment type="caution">
    <text evidence="1">The sequence shown here is derived from an EMBL/GenBank/DDBJ whole genome shotgun (WGS) entry which is preliminary data.</text>
</comment>
<gene>
    <name evidence="1" type="ORF">FN846DRAFT_781248</name>
</gene>
<dbReference type="PANTHER" id="PTHR21192:SF2">
    <property type="entry name" value="NADH DEHYDROGENASE [UBIQUINONE] 1 ALPHA SUBCOMPLEX ASSEMBLY FACTOR 3"/>
    <property type="match status" value="1"/>
</dbReference>
<dbReference type="Gene3D" id="3.40.1230.10">
    <property type="entry name" value="MTH938-like"/>
    <property type="match status" value="1"/>
</dbReference>
<dbReference type="InterPro" id="IPR036748">
    <property type="entry name" value="MTH938-like_sf"/>
</dbReference>
<keyword evidence="2" id="KW-1185">Reference proteome</keyword>
<reference evidence="1 2" key="1">
    <citation type="submission" date="2019-09" db="EMBL/GenBank/DDBJ databases">
        <title>Draft genome of the ectomycorrhizal ascomycete Sphaerosporella brunnea.</title>
        <authorList>
            <consortium name="DOE Joint Genome Institute"/>
            <person name="Benucci G.M."/>
            <person name="Marozzi G."/>
            <person name="Antonielli L."/>
            <person name="Sanchez S."/>
            <person name="Marco P."/>
            <person name="Wang X."/>
            <person name="Falini L.B."/>
            <person name="Barry K."/>
            <person name="Haridas S."/>
            <person name="Lipzen A."/>
            <person name="Labutti K."/>
            <person name="Grigoriev I.V."/>
            <person name="Murat C."/>
            <person name="Martin F."/>
            <person name="Albertini E."/>
            <person name="Donnini D."/>
            <person name="Bonito G."/>
        </authorList>
    </citation>
    <scope>NUCLEOTIDE SEQUENCE [LARGE SCALE GENOMIC DNA]</scope>
    <source>
        <strain evidence="1 2">Sb_GMNB300</strain>
    </source>
</reference>
<dbReference type="InterPro" id="IPR007523">
    <property type="entry name" value="NDUFAF3/AAMDC"/>
</dbReference>
<dbReference type="Pfam" id="PF04430">
    <property type="entry name" value="DUF498"/>
    <property type="match status" value="1"/>
</dbReference>
<protein>
    <recommendedName>
        <fullName evidence="3">NADH dehydrogenase 1 alpha subcomplex assembly factor 3</fullName>
    </recommendedName>
</protein>
<evidence type="ECO:0008006" key="3">
    <source>
        <dbReference type="Google" id="ProtNLM"/>
    </source>
</evidence>
<dbReference type="GO" id="GO:0005743">
    <property type="term" value="C:mitochondrial inner membrane"/>
    <property type="evidence" value="ECO:0007669"/>
    <property type="project" value="TreeGrafter"/>
</dbReference>
<evidence type="ECO:0000313" key="2">
    <source>
        <dbReference type="Proteomes" id="UP000326924"/>
    </source>
</evidence>
<proteinExistence type="predicted"/>
<dbReference type="InParanoid" id="A0A5J5ERZ4"/>
<name>A0A5J5ERZ4_9PEZI</name>
<dbReference type="EMBL" id="VXIS01000145">
    <property type="protein sequence ID" value="KAA8901367.1"/>
    <property type="molecule type" value="Genomic_DNA"/>
</dbReference>
<evidence type="ECO:0000313" key="1">
    <source>
        <dbReference type="EMBL" id="KAA8901367.1"/>
    </source>
</evidence>
<organism evidence="1 2">
    <name type="scientific">Sphaerosporella brunnea</name>
    <dbReference type="NCBI Taxonomy" id="1250544"/>
    <lineage>
        <taxon>Eukaryota</taxon>
        <taxon>Fungi</taxon>
        <taxon>Dikarya</taxon>
        <taxon>Ascomycota</taxon>
        <taxon>Pezizomycotina</taxon>
        <taxon>Pezizomycetes</taxon>
        <taxon>Pezizales</taxon>
        <taxon>Pyronemataceae</taxon>
        <taxon>Sphaerosporella</taxon>
    </lineage>
</organism>
<dbReference type="SUPFAM" id="SSF64076">
    <property type="entry name" value="MTH938-like"/>
    <property type="match status" value="1"/>
</dbReference>
<dbReference type="GO" id="GO:0032981">
    <property type="term" value="P:mitochondrial respiratory chain complex I assembly"/>
    <property type="evidence" value="ECO:0007669"/>
    <property type="project" value="TreeGrafter"/>
</dbReference>